<dbReference type="EMBL" id="JACIJF010000048">
    <property type="protein sequence ID" value="MBB5713120.1"/>
    <property type="molecule type" value="Genomic_DNA"/>
</dbReference>
<comment type="caution">
    <text evidence="1">The sequence shown here is derived from an EMBL/GenBank/DDBJ whole genome shotgun (WGS) entry which is preliminary data.</text>
</comment>
<reference evidence="1 2" key="1">
    <citation type="submission" date="2020-08" db="EMBL/GenBank/DDBJ databases">
        <title>Genomic Encyclopedia of Type Strains, Phase IV (KMG-IV): sequencing the most valuable type-strain genomes for metagenomic binning, comparative biology and taxonomic classification.</title>
        <authorList>
            <person name="Goeker M."/>
        </authorList>
    </citation>
    <scope>NUCLEOTIDE SEQUENCE [LARGE SCALE GENOMIC DNA]</scope>
    <source>
        <strain evidence="1 2">DSM 26736</strain>
    </source>
</reference>
<evidence type="ECO:0000313" key="1">
    <source>
        <dbReference type="EMBL" id="MBB5713120.1"/>
    </source>
</evidence>
<dbReference type="Proteomes" id="UP000527143">
    <property type="component" value="Unassembled WGS sequence"/>
</dbReference>
<gene>
    <name evidence="1" type="ORF">FHT02_004383</name>
</gene>
<keyword evidence="2" id="KW-1185">Reference proteome</keyword>
<evidence type="ECO:0000313" key="2">
    <source>
        <dbReference type="Proteomes" id="UP000527143"/>
    </source>
</evidence>
<organism evidence="1 2">
    <name type="scientific">Sphingomonas xinjiangensis</name>
    <dbReference type="NCBI Taxonomy" id="643568"/>
    <lineage>
        <taxon>Bacteria</taxon>
        <taxon>Pseudomonadati</taxon>
        <taxon>Pseudomonadota</taxon>
        <taxon>Alphaproteobacteria</taxon>
        <taxon>Sphingomonadales</taxon>
        <taxon>Sphingomonadaceae</taxon>
        <taxon>Sphingomonas</taxon>
    </lineage>
</organism>
<feature type="non-terminal residue" evidence="1">
    <location>
        <position position="36"/>
    </location>
</feature>
<dbReference type="AlphaFoldDB" id="A0A840YTW4"/>
<proteinExistence type="predicted"/>
<protein>
    <submittedName>
        <fullName evidence="1">Uncharacterized protein</fullName>
    </submittedName>
</protein>
<sequence>MSEWLLLYRGLSQQAKATLRCRKGTGVVDWEATIHY</sequence>
<name>A0A840YTW4_9SPHN</name>
<accession>A0A840YTW4</accession>